<evidence type="ECO:0000313" key="6">
    <source>
        <dbReference type="EMBL" id="TQV86474.1"/>
    </source>
</evidence>
<evidence type="ECO:0000256" key="3">
    <source>
        <dbReference type="ARBA" id="ARBA00023163"/>
    </source>
</evidence>
<dbReference type="Proteomes" id="UP000315439">
    <property type="component" value="Unassembled WGS sequence"/>
</dbReference>
<feature type="DNA-binding region" description="H-T-H motif" evidence="4">
    <location>
        <begin position="29"/>
        <end position="48"/>
    </location>
</feature>
<dbReference type="InterPro" id="IPR001647">
    <property type="entry name" value="HTH_TetR"/>
</dbReference>
<organism evidence="6 7">
    <name type="scientific">Aliikangiella coralliicola</name>
    <dbReference type="NCBI Taxonomy" id="2592383"/>
    <lineage>
        <taxon>Bacteria</taxon>
        <taxon>Pseudomonadati</taxon>
        <taxon>Pseudomonadota</taxon>
        <taxon>Gammaproteobacteria</taxon>
        <taxon>Oceanospirillales</taxon>
        <taxon>Pleioneaceae</taxon>
        <taxon>Aliikangiella</taxon>
    </lineage>
</organism>
<dbReference type="OrthoDB" id="270177at2"/>
<dbReference type="SUPFAM" id="SSF46689">
    <property type="entry name" value="Homeodomain-like"/>
    <property type="match status" value="1"/>
</dbReference>
<dbReference type="Gene3D" id="1.10.357.10">
    <property type="entry name" value="Tetracycline Repressor, domain 2"/>
    <property type="match status" value="1"/>
</dbReference>
<dbReference type="GO" id="GO:0003677">
    <property type="term" value="F:DNA binding"/>
    <property type="evidence" value="ECO:0007669"/>
    <property type="project" value="UniProtKB-UniRule"/>
</dbReference>
<evidence type="ECO:0000313" key="7">
    <source>
        <dbReference type="Proteomes" id="UP000315439"/>
    </source>
</evidence>
<dbReference type="Pfam" id="PF00440">
    <property type="entry name" value="TetR_N"/>
    <property type="match status" value="1"/>
</dbReference>
<comment type="caution">
    <text evidence="6">The sequence shown here is derived from an EMBL/GenBank/DDBJ whole genome shotgun (WGS) entry which is preliminary data.</text>
</comment>
<evidence type="ECO:0000256" key="2">
    <source>
        <dbReference type="ARBA" id="ARBA00023125"/>
    </source>
</evidence>
<evidence type="ECO:0000256" key="4">
    <source>
        <dbReference type="PROSITE-ProRule" id="PRU00335"/>
    </source>
</evidence>
<dbReference type="InterPro" id="IPR009057">
    <property type="entry name" value="Homeodomain-like_sf"/>
</dbReference>
<dbReference type="PRINTS" id="PR00455">
    <property type="entry name" value="HTHTETR"/>
</dbReference>
<dbReference type="EMBL" id="VIKS01000010">
    <property type="protein sequence ID" value="TQV86474.1"/>
    <property type="molecule type" value="Genomic_DNA"/>
</dbReference>
<keyword evidence="7" id="KW-1185">Reference proteome</keyword>
<dbReference type="Gene3D" id="1.10.10.60">
    <property type="entry name" value="Homeodomain-like"/>
    <property type="match status" value="1"/>
</dbReference>
<gene>
    <name evidence="6" type="ORF">FLL46_16290</name>
</gene>
<keyword evidence="3" id="KW-0804">Transcription</keyword>
<evidence type="ECO:0000259" key="5">
    <source>
        <dbReference type="PROSITE" id="PS50977"/>
    </source>
</evidence>
<dbReference type="AlphaFoldDB" id="A0A545UAI2"/>
<keyword evidence="1" id="KW-0805">Transcription regulation</keyword>
<dbReference type="InterPro" id="IPR011075">
    <property type="entry name" value="TetR_C"/>
</dbReference>
<dbReference type="InterPro" id="IPR036271">
    <property type="entry name" value="Tet_transcr_reg_TetR-rel_C_sf"/>
</dbReference>
<dbReference type="InterPro" id="IPR023772">
    <property type="entry name" value="DNA-bd_HTH_TetR-type_CS"/>
</dbReference>
<dbReference type="PANTHER" id="PTHR47506">
    <property type="entry name" value="TRANSCRIPTIONAL REGULATORY PROTEIN"/>
    <property type="match status" value="1"/>
</dbReference>
<dbReference type="PROSITE" id="PS50977">
    <property type="entry name" value="HTH_TETR_2"/>
    <property type="match status" value="1"/>
</dbReference>
<evidence type="ECO:0000256" key="1">
    <source>
        <dbReference type="ARBA" id="ARBA00023015"/>
    </source>
</evidence>
<accession>A0A545UAI2</accession>
<dbReference type="Pfam" id="PF16925">
    <property type="entry name" value="TetR_C_13"/>
    <property type="match status" value="1"/>
</dbReference>
<keyword evidence="2 4" id="KW-0238">DNA-binding</keyword>
<dbReference type="PANTHER" id="PTHR47506:SF1">
    <property type="entry name" value="HTH-TYPE TRANSCRIPTIONAL REGULATOR YJDC"/>
    <property type="match status" value="1"/>
</dbReference>
<name>A0A545UAI2_9GAMM</name>
<protein>
    <submittedName>
        <fullName evidence="6">TetR/AcrR family transcriptional regulator</fullName>
    </submittedName>
</protein>
<dbReference type="SUPFAM" id="SSF48498">
    <property type="entry name" value="Tetracyclin repressor-like, C-terminal domain"/>
    <property type="match status" value="1"/>
</dbReference>
<feature type="domain" description="HTH tetR-type" evidence="5">
    <location>
        <begin position="6"/>
        <end position="66"/>
    </location>
</feature>
<reference evidence="6 7" key="1">
    <citation type="submission" date="2019-07" db="EMBL/GenBank/DDBJ databases">
        <title>Draft genome for Aliikangiella sp. M105.</title>
        <authorList>
            <person name="Wang G."/>
        </authorList>
    </citation>
    <scope>NUCLEOTIDE SEQUENCE [LARGE SCALE GENOMIC DNA]</scope>
    <source>
        <strain evidence="6 7">M105</strain>
    </source>
</reference>
<dbReference type="RefSeq" id="WP_142932397.1">
    <property type="nucleotide sequence ID" value="NZ_ML660166.1"/>
</dbReference>
<sequence>MPWEKNFNIDDAVDRATEVFWAKGYEATSLADLLQAIGINKGSFYNAFGSKKKLFTQSLLKYEREQRRDILAELESLEDPVLAINKLFDALIEQSLTDKDKKGCFLVNTALDLPNHDIDTQKTVKKGLKGSESFFERQIKSGIQTGAIPKTIDPGICAKGLLALLVGLRVLARGVFDKTSLMAIKKQAIDLIH</sequence>
<dbReference type="PROSITE" id="PS01081">
    <property type="entry name" value="HTH_TETR_1"/>
    <property type="match status" value="1"/>
</dbReference>
<proteinExistence type="predicted"/>